<evidence type="ECO:0000256" key="1">
    <source>
        <dbReference type="SAM" id="Phobius"/>
    </source>
</evidence>
<accession>A0AAQ3X3Z9</accession>
<feature type="transmembrane region" description="Helical" evidence="1">
    <location>
        <begin position="264"/>
        <end position="290"/>
    </location>
</feature>
<feature type="transmembrane region" description="Helical" evidence="1">
    <location>
        <begin position="674"/>
        <end position="696"/>
    </location>
</feature>
<dbReference type="PANTHER" id="PTHR31325">
    <property type="entry name" value="OS01G0798800 PROTEIN-RELATED"/>
    <property type="match status" value="1"/>
</dbReference>
<reference evidence="3 4" key="1">
    <citation type="submission" date="2024-02" db="EMBL/GenBank/DDBJ databases">
        <title>High-quality chromosome-scale genome assembly of Pensacola bahiagrass (Paspalum notatum Flugge var. saurae).</title>
        <authorList>
            <person name="Vega J.M."/>
            <person name="Podio M."/>
            <person name="Orjuela J."/>
            <person name="Siena L.A."/>
            <person name="Pessino S.C."/>
            <person name="Combes M.C."/>
            <person name="Mariac C."/>
            <person name="Albertini E."/>
            <person name="Pupilli F."/>
            <person name="Ortiz J.P.A."/>
            <person name="Leblanc O."/>
        </authorList>
    </citation>
    <scope>NUCLEOTIDE SEQUENCE [LARGE SCALE GENOMIC DNA]</scope>
    <source>
        <strain evidence="3">R1</strain>
        <tissue evidence="3">Leaf</tissue>
    </source>
</reference>
<dbReference type="InterPro" id="IPR007658">
    <property type="entry name" value="DUF594"/>
</dbReference>
<sequence length="855" mass="94897">MQGVAVVTYEWKQWGLQVLVLLSFSLQVVLLVLAEFRRRIDSGVLRLFVWSAYMLAGTTAIYVLGHMSVTSSTSSGDHELMAFWAPFLLLHLGGQDSITAYAVEDNQLWLRHLQKLALQVASAGYVLFESPIIGSRSLLRPATVVMFVVGVLKYGERVWALRCAGSSPSGSNYRSIDRSTASAFGLPSSPSQQNPRPQDREAFLLIAHRLLDAPIDLLKGPSTFLDVHYGTRLIHGEDLYKVVEMQLSLMHDVFYTKAEVIHSWYGLCVRVVSLLGLGTAASLLLFHLHLQGRRHRQHPSKDGDGYSRVDVVITYVLLLGAIVLEITSALRAIFLSWTLALLDQRAQERNVWHVLASVVGSLRRLVHAADWWRYWSGSMGQHNLLQMCTRSSASKTSKMARWIGMEDPWNTMVYSSSIPVPPRIKQLLVLQVLKSEAASESSPDHIHNSRGRAALKSRPGLYDEVMAWSIGTVELEDSILIWHIATDIYLYWFKEEQQATSDQPDDDGDAQLLLPLLAEVMEAVEALSNYMLFLLASRPYMLPPPASRNVYVHACYSLTLHNPSTPEDLASLLRRSGNELNSRSSKTEAVHDTAGLLTTGNAGDSSHYKKILDRRTQLGAKLIDDKFEDSGTTIHMLELIAQVWVEILCYVGYRCSAYSHAKQLSSGVAVAHAWNAWGIQLLVLLSFTLQATLLILAEFRRRINSGVLRLFVWSPYMLADAMAIYVLGHMSVTTSSDGLWAPFLLLHLGGQDNITAYASEDNRLWLRHLQTLAVQVAAAGYVLCESSIAVGGGQHSASSLLSWATILMFMVGAIKYGERVWALRCAGSSPMGDELRTGLSRHTALQLNASIILTA</sequence>
<evidence type="ECO:0000259" key="2">
    <source>
        <dbReference type="Pfam" id="PF13968"/>
    </source>
</evidence>
<feature type="transmembrane region" description="Helical" evidence="1">
    <location>
        <begin position="45"/>
        <end position="65"/>
    </location>
</feature>
<keyword evidence="1" id="KW-1133">Transmembrane helix</keyword>
<keyword evidence="1" id="KW-0472">Membrane</keyword>
<organism evidence="3 4">
    <name type="scientific">Paspalum notatum var. saurae</name>
    <dbReference type="NCBI Taxonomy" id="547442"/>
    <lineage>
        <taxon>Eukaryota</taxon>
        <taxon>Viridiplantae</taxon>
        <taxon>Streptophyta</taxon>
        <taxon>Embryophyta</taxon>
        <taxon>Tracheophyta</taxon>
        <taxon>Spermatophyta</taxon>
        <taxon>Magnoliopsida</taxon>
        <taxon>Liliopsida</taxon>
        <taxon>Poales</taxon>
        <taxon>Poaceae</taxon>
        <taxon>PACMAD clade</taxon>
        <taxon>Panicoideae</taxon>
        <taxon>Andropogonodae</taxon>
        <taxon>Paspaleae</taxon>
        <taxon>Paspalinae</taxon>
        <taxon>Paspalum</taxon>
    </lineage>
</organism>
<feature type="transmembrane region" description="Helical" evidence="1">
    <location>
        <begin position="14"/>
        <end position="33"/>
    </location>
</feature>
<feature type="transmembrane region" description="Helical" evidence="1">
    <location>
        <begin position="708"/>
        <end position="727"/>
    </location>
</feature>
<dbReference type="Pfam" id="PF13968">
    <property type="entry name" value="DUF4220"/>
    <property type="match status" value="2"/>
</dbReference>
<proteinExistence type="predicted"/>
<evidence type="ECO:0000313" key="4">
    <source>
        <dbReference type="Proteomes" id="UP001341281"/>
    </source>
</evidence>
<dbReference type="InterPro" id="IPR025315">
    <property type="entry name" value="DUF4220"/>
</dbReference>
<feature type="domain" description="DUF4220" evidence="2">
    <location>
        <begin position="713"/>
        <end position="831"/>
    </location>
</feature>
<dbReference type="AlphaFoldDB" id="A0AAQ3X3Z9"/>
<protein>
    <recommendedName>
        <fullName evidence="2">DUF4220 domain-containing protein</fullName>
    </recommendedName>
</protein>
<name>A0AAQ3X3Z9_PASNO</name>
<keyword evidence="1" id="KW-0812">Transmembrane</keyword>
<feature type="domain" description="DUF4220" evidence="2">
    <location>
        <begin position="50"/>
        <end position="386"/>
    </location>
</feature>
<dbReference type="EMBL" id="CP144751">
    <property type="protein sequence ID" value="WVZ83545.1"/>
    <property type="molecule type" value="Genomic_DNA"/>
</dbReference>
<feature type="transmembrane region" description="Helical" evidence="1">
    <location>
        <begin position="796"/>
        <end position="814"/>
    </location>
</feature>
<feature type="transmembrane region" description="Helical" evidence="1">
    <location>
        <begin position="311"/>
        <end position="337"/>
    </location>
</feature>
<dbReference type="Pfam" id="PF04578">
    <property type="entry name" value="DUF594"/>
    <property type="match status" value="1"/>
</dbReference>
<keyword evidence="4" id="KW-1185">Reference proteome</keyword>
<evidence type="ECO:0000313" key="3">
    <source>
        <dbReference type="EMBL" id="WVZ83545.1"/>
    </source>
</evidence>
<dbReference type="Proteomes" id="UP001341281">
    <property type="component" value="Chromosome 07"/>
</dbReference>
<gene>
    <name evidence="3" type="ORF">U9M48_030682</name>
</gene>